<dbReference type="EMBL" id="JAFFQI010000191">
    <property type="protein sequence ID" value="MCD0266819.1"/>
    <property type="molecule type" value="Genomic_DNA"/>
</dbReference>
<evidence type="ECO:0000256" key="1">
    <source>
        <dbReference type="SAM" id="SignalP"/>
    </source>
</evidence>
<evidence type="ECO:0000313" key="2">
    <source>
        <dbReference type="EMBL" id="MCD0266819.1"/>
    </source>
</evidence>
<evidence type="ECO:0008006" key="4">
    <source>
        <dbReference type="Google" id="ProtNLM"/>
    </source>
</evidence>
<comment type="caution">
    <text evidence="2">The sequence shown here is derived from an EMBL/GenBank/DDBJ whole genome shotgun (WGS) entry which is preliminary data.</text>
</comment>
<dbReference type="Proteomes" id="UP001430396">
    <property type="component" value="Unassembled WGS sequence"/>
</dbReference>
<organism evidence="2 3">
    <name type="scientific">Xanthomonas melonis</name>
    <dbReference type="NCBI Taxonomy" id="56456"/>
    <lineage>
        <taxon>Bacteria</taxon>
        <taxon>Pseudomonadati</taxon>
        <taxon>Pseudomonadota</taxon>
        <taxon>Gammaproteobacteria</taxon>
        <taxon>Lysobacterales</taxon>
        <taxon>Lysobacteraceae</taxon>
        <taxon>Xanthomonas</taxon>
    </lineage>
</organism>
<evidence type="ECO:0000313" key="3">
    <source>
        <dbReference type="Proteomes" id="UP001430396"/>
    </source>
</evidence>
<reference evidence="2" key="1">
    <citation type="submission" date="2021-02" db="EMBL/GenBank/DDBJ databases">
        <title>Copper resistance gene diversity in local Xanthomonas species at agrochemical polluted sites in Trinidad, Trinidad and Tobago.</title>
        <authorList>
            <person name="Ramnarine S.D.B.J."/>
            <person name="Ramsubhag A."/>
            <person name="Jayaraman J."/>
        </authorList>
    </citation>
    <scope>NUCLEOTIDE SEQUENCE</scope>
    <source>
        <strain evidence="2">CaNP6A</strain>
    </source>
</reference>
<protein>
    <recommendedName>
        <fullName evidence="4">Endopeptidase</fullName>
    </recommendedName>
</protein>
<feature type="signal peptide" evidence="1">
    <location>
        <begin position="1"/>
        <end position="24"/>
    </location>
</feature>
<accession>A0ABS8NUS3</accession>
<feature type="chain" id="PRO_5047409866" description="Endopeptidase" evidence="1">
    <location>
        <begin position="25"/>
        <end position="148"/>
    </location>
</feature>
<name>A0ABS8NUS3_9XANT</name>
<keyword evidence="1" id="KW-0732">Signal</keyword>
<gene>
    <name evidence="2" type="ORF">JWH11_10330</name>
</gene>
<dbReference type="RefSeq" id="WP_230435033.1">
    <property type="nucleotide sequence ID" value="NZ_JAFFQH010000184.1"/>
</dbReference>
<proteinExistence type="predicted"/>
<sequence>MSGKIALAAAAGLLMGAAGGYLTAQSEAKAEVEEARGHQVDFAEKNTALAMENMSLQQRAKALENSTYDRQMIRQCMQTSSVLSSAIGSHLQGKGMSSIERGTLMQHMSTALVAGQGKSTQSAMLTLLDEHAKIDEECLDRARIKVAG</sequence>
<keyword evidence="3" id="KW-1185">Reference proteome</keyword>